<reference evidence="3" key="1">
    <citation type="submission" date="2016-10" db="EMBL/GenBank/DDBJ databases">
        <authorList>
            <person name="Varghese N."/>
            <person name="Submissions S."/>
        </authorList>
    </citation>
    <scope>NUCLEOTIDE SEQUENCE [LARGE SCALE GENOMIC DNA]</scope>
    <source>
        <strain evidence="3">KPR-1</strain>
    </source>
</reference>
<dbReference type="Gene3D" id="3.40.50.360">
    <property type="match status" value="1"/>
</dbReference>
<dbReference type="InterPro" id="IPR029039">
    <property type="entry name" value="Flavoprotein-like_sf"/>
</dbReference>
<evidence type="ECO:0000313" key="2">
    <source>
        <dbReference type="EMBL" id="SEA43067.1"/>
    </source>
</evidence>
<evidence type="ECO:0000259" key="1">
    <source>
        <dbReference type="PROSITE" id="PS50902"/>
    </source>
</evidence>
<feature type="domain" description="Flavodoxin-like" evidence="1">
    <location>
        <begin position="3"/>
        <end position="157"/>
    </location>
</feature>
<dbReference type="GO" id="GO:0006783">
    <property type="term" value="P:heme biosynthetic process"/>
    <property type="evidence" value="ECO:0007669"/>
    <property type="project" value="TreeGrafter"/>
</dbReference>
<keyword evidence="3" id="KW-1185">Reference proteome</keyword>
<dbReference type="PROSITE" id="PS50902">
    <property type="entry name" value="FLAVODOXIN_LIKE"/>
    <property type="match status" value="1"/>
</dbReference>
<dbReference type="SUPFAM" id="SSF52218">
    <property type="entry name" value="Flavoproteins"/>
    <property type="match status" value="1"/>
</dbReference>
<dbReference type="InterPro" id="IPR052200">
    <property type="entry name" value="Protoporphyrinogen_IX_DH"/>
</dbReference>
<dbReference type="InterPro" id="IPR026816">
    <property type="entry name" value="Flavodoxin_dom"/>
</dbReference>
<evidence type="ECO:0000313" key="3">
    <source>
        <dbReference type="Proteomes" id="UP000199288"/>
    </source>
</evidence>
<dbReference type="Proteomes" id="UP000199288">
    <property type="component" value="Unassembled WGS sequence"/>
</dbReference>
<dbReference type="InterPro" id="IPR008254">
    <property type="entry name" value="Flavodoxin/NO_synth"/>
</dbReference>
<proteinExistence type="predicted"/>
<accession>A0A1H4B4M3</accession>
<gene>
    <name evidence="2" type="ORF">SAMN02910418_01566</name>
</gene>
<dbReference type="RefSeq" id="WP_092564641.1">
    <property type="nucleotide sequence ID" value="NZ_FNQV01000009.1"/>
</dbReference>
<dbReference type="AlphaFoldDB" id="A0A1H4B4M3"/>
<dbReference type="OrthoDB" id="129384at2"/>
<dbReference type="GO" id="GO:0070819">
    <property type="term" value="F:menaquinone-dependent protoporphyrinogen oxidase activity"/>
    <property type="evidence" value="ECO:0007669"/>
    <property type="project" value="TreeGrafter"/>
</dbReference>
<organism evidence="2 3">
    <name type="scientific">Bowdeniella nasicola</name>
    <dbReference type="NCBI Taxonomy" id="208480"/>
    <lineage>
        <taxon>Bacteria</taxon>
        <taxon>Bacillati</taxon>
        <taxon>Actinomycetota</taxon>
        <taxon>Actinomycetes</taxon>
        <taxon>Actinomycetales</taxon>
        <taxon>Actinomycetaceae</taxon>
        <taxon>Bowdeniella</taxon>
    </lineage>
</organism>
<dbReference type="GO" id="GO:0010181">
    <property type="term" value="F:FMN binding"/>
    <property type="evidence" value="ECO:0007669"/>
    <property type="project" value="InterPro"/>
</dbReference>
<protein>
    <submittedName>
        <fullName evidence="2">Menaquinone-dependent protoporphyrinogen oxidase</fullName>
    </submittedName>
</protein>
<dbReference type="Pfam" id="PF12724">
    <property type="entry name" value="Flavodoxin_5"/>
    <property type="match status" value="1"/>
</dbReference>
<dbReference type="PANTHER" id="PTHR38030:SF2">
    <property type="entry name" value="PROTOPORPHYRINOGEN IX DEHYDROGENASE [QUINONE]"/>
    <property type="match status" value="1"/>
</dbReference>
<dbReference type="EMBL" id="FNQV01000009">
    <property type="protein sequence ID" value="SEA43067.1"/>
    <property type="molecule type" value="Genomic_DNA"/>
</dbReference>
<sequence>MKVLVVIASQHGATAEIGDAIVEELRAAGHESRRVAPGDVRDLEGIDAVVLGSAVYMTQWMESARNFVQRFRSELRDIPLWTFSCGLAGVPKGNVQDPRRVGPVLLSINPIDHEVFKGRLDLGGLSLRERTVARLGNAPEGDYREWDKIKEWAQEIGSQLSEQEKLQQ</sequence>
<dbReference type="PANTHER" id="PTHR38030">
    <property type="entry name" value="PROTOPORPHYRINOGEN IX DEHYDROGENASE [MENAQUINONE]"/>
    <property type="match status" value="1"/>
</dbReference>
<name>A0A1H4B4M3_9ACTO</name>